<sequence>MEKMKAAVAPPSPSSTKKRQQPMKKKSIDSNAHPTYVKIRGLLKDVRPHIIEVLKTPDFKKCEASREVEQKLKMINNLYESLQAEGLTMKGKKLQLRPSGIKLTPPSVSGSQKLFRDGLPETYIVGGSVFGWNFITFMGKQPVYYGKTKEEHRAARKKVSK</sequence>
<dbReference type="PANTHER" id="PTHR35459">
    <property type="entry name" value="T1N6.14 PROTEIN"/>
    <property type="match status" value="1"/>
</dbReference>
<proteinExistence type="predicted"/>
<keyword evidence="3" id="KW-1185">Reference proteome</keyword>
<dbReference type="Proteomes" id="UP001374535">
    <property type="component" value="Chromosome 6"/>
</dbReference>
<feature type="region of interest" description="Disordered" evidence="1">
    <location>
        <begin position="1"/>
        <end position="31"/>
    </location>
</feature>
<gene>
    <name evidence="2" type="ORF">V8G54_021139</name>
</gene>
<dbReference type="PANTHER" id="PTHR35459:SF2">
    <property type="entry name" value="T1N6.14 PROTEIN"/>
    <property type="match status" value="1"/>
</dbReference>
<reference evidence="2 3" key="1">
    <citation type="journal article" date="2023" name="Life. Sci Alliance">
        <title>Evolutionary insights into 3D genome organization and epigenetic landscape of Vigna mungo.</title>
        <authorList>
            <person name="Junaid A."/>
            <person name="Singh B."/>
            <person name="Bhatia S."/>
        </authorList>
    </citation>
    <scope>NUCLEOTIDE SEQUENCE [LARGE SCALE GENOMIC DNA]</scope>
    <source>
        <strain evidence="2">Urdbean</strain>
    </source>
</reference>
<dbReference type="EMBL" id="CP144695">
    <property type="protein sequence ID" value="WVZ07793.1"/>
    <property type="molecule type" value="Genomic_DNA"/>
</dbReference>
<name>A0AAQ3NGU9_VIGMU</name>
<protein>
    <submittedName>
        <fullName evidence="2">Uncharacterized protein</fullName>
    </submittedName>
</protein>
<evidence type="ECO:0000313" key="2">
    <source>
        <dbReference type="EMBL" id="WVZ07793.1"/>
    </source>
</evidence>
<evidence type="ECO:0000256" key="1">
    <source>
        <dbReference type="SAM" id="MobiDB-lite"/>
    </source>
</evidence>
<evidence type="ECO:0000313" key="3">
    <source>
        <dbReference type="Proteomes" id="UP001374535"/>
    </source>
</evidence>
<dbReference type="AlphaFoldDB" id="A0AAQ3NGU9"/>
<organism evidence="2 3">
    <name type="scientific">Vigna mungo</name>
    <name type="common">Black gram</name>
    <name type="synonym">Phaseolus mungo</name>
    <dbReference type="NCBI Taxonomy" id="3915"/>
    <lineage>
        <taxon>Eukaryota</taxon>
        <taxon>Viridiplantae</taxon>
        <taxon>Streptophyta</taxon>
        <taxon>Embryophyta</taxon>
        <taxon>Tracheophyta</taxon>
        <taxon>Spermatophyta</taxon>
        <taxon>Magnoliopsida</taxon>
        <taxon>eudicotyledons</taxon>
        <taxon>Gunneridae</taxon>
        <taxon>Pentapetalae</taxon>
        <taxon>rosids</taxon>
        <taxon>fabids</taxon>
        <taxon>Fabales</taxon>
        <taxon>Fabaceae</taxon>
        <taxon>Papilionoideae</taxon>
        <taxon>50 kb inversion clade</taxon>
        <taxon>NPAAA clade</taxon>
        <taxon>indigoferoid/millettioid clade</taxon>
        <taxon>Phaseoleae</taxon>
        <taxon>Vigna</taxon>
    </lineage>
</organism>
<accession>A0AAQ3NGU9</accession>
<feature type="compositionally biased region" description="Basic residues" evidence="1">
    <location>
        <begin position="16"/>
        <end position="25"/>
    </location>
</feature>